<sequence>MGAVSESVQLFANAYIARAKKQSLEPGAARKAEAAQLKVRLQNFCKSVNDELVRADPMQKQQIIEQIVARVPVWVRLFDELLLSFEELEGTLALAPRETRRKHAEWAQRLRSANTDTHAMREMLLDLLEQVDPTPDDYLESEVRARHGNDADRLMQGFEALATSDAFTLDAFKKRHNLR</sequence>
<dbReference type="AlphaFoldDB" id="A0A1V0BHL0"/>
<dbReference type="EMBL" id="CP020121">
    <property type="protein sequence ID" value="AQZ99324.1"/>
    <property type="molecule type" value="Genomic_DNA"/>
</dbReference>
<name>A0A1V0BHL0_9BURK</name>
<proteinExistence type="predicted"/>
<dbReference type="Proteomes" id="UP000242792">
    <property type="component" value="Chromosome"/>
</dbReference>
<protein>
    <submittedName>
        <fullName evidence="1">Uncharacterized protein</fullName>
    </submittedName>
</protein>
<evidence type="ECO:0000313" key="1">
    <source>
        <dbReference type="EMBL" id="AQZ99324.1"/>
    </source>
</evidence>
<evidence type="ECO:0000313" key="2">
    <source>
        <dbReference type="Proteomes" id="UP000242792"/>
    </source>
</evidence>
<reference evidence="1 2" key="1">
    <citation type="submission" date="2017-03" db="EMBL/GenBank/DDBJ databases">
        <title>Rapid Whole Genome Sequencing of Comamonas kerstersii Causing Continuous ambulatory Peritoneal Dialysis-Associated Peritonitis.</title>
        <authorList>
            <person name="Zheng B."/>
        </authorList>
    </citation>
    <scope>NUCLEOTIDE SEQUENCE [LARGE SCALE GENOMIC DNA]</scope>
    <source>
        <strain evidence="1 2">8943</strain>
    </source>
</reference>
<gene>
    <name evidence="1" type="ORF">B5M06_14775</name>
</gene>
<accession>A0A1V0BHL0</accession>
<organism evidence="1 2">
    <name type="scientific">Comamonas kerstersii</name>
    <dbReference type="NCBI Taxonomy" id="225992"/>
    <lineage>
        <taxon>Bacteria</taxon>
        <taxon>Pseudomonadati</taxon>
        <taxon>Pseudomonadota</taxon>
        <taxon>Betaproteobacteria</taxon>
        <taxon>Burkholderiales</taxon>
        <taxon>Comamonadaceae</taxon>
        <taxon>Comamonas</taxon>
    </lineage>
</organism>
<dbReference type="KEGG" id="cke:B5M06_14775"/>
<dbReference type="RefSeq" id="WP_054067854.1">
    <property type="nucleotide sequence ID" value="NZ_CP020121.1"/>
</dbReference>
<dbReference type="GeneID" id="83040574"/>